<dbReference type="Pfam" id="PF00018">
    <property type="entry name" value="SH3_1"/>
    <property type="match status" value="1"/>
</dbReference>
<evidence type="ECO:0000256" key="8">
    <source>
        <dbReference type="SAM" id="Coils"/>
    </source>
</evidence>
<feature type="compositionally biased region" description="Basic and acidic residues" evidence="9">
    <location>
        <begin position="892"/>
        <end position="906"/>
    </location>
</feature>
<dbReference type="CDD" id="cd07651">
    <property type="entry name" value="F-BAR_PombeCdc15_like"/>
    <property type="match status" value="1"/>
</dbReference>
<keyword evidence="7 8" id="KW-0175">Coiled coil</keyword>
<feature type="compositionally biased region" description="Low complexity" evidence="9">
    <location>
        <begin position="798"/>
        <end position="820"/>
    </location>
</feature>
<evidence type="ECO:0000256" key="5">
    <source>
        <dbReference type="ARBA" id="ARBA00023212"/>
    </source>
</evidence>
<evidence type="ECO:0000259" key="10">
    <source>
        <dbReference type="PROSITE" id="PS50002"/>
    </source>
</evidence>
<feature type="coiled-coil region" evidence="8">
    <location>
        <begin position="170"/>
        <end position="208"/>
    </location>
</feature>
<evidence type="ECO:0000313" key="13">
    <source>
        <dbReference type="Proteomes" id="UP001498771"/>
    </source>
</evidence>
<evidence type="ECO:0000256" key="2">
    <source>
        <dbReference type="ARBA" id="ARBA00022443"/>
    </source>
</evidence>
<feature type="domain" description="SH3" evidence="10">
    <location>
        <begin position="919"/>
        <end position="981"/>
    </location>
</feature>
<feature type="compositionally biased region" description="Gly residues" evidence="9">
    <location>
        <begin position="633"/>
        <end position="644"/>
    </location>
</feature>
<comment type="subcellular location">
    <subcellularLocation>
        <location evidence="1">Cytoplasm</location>
        <location evidence="1">Cytoskeleton</location>
    </subcellularLocation>
</comment>
<evidence type="ECO:0000313" key="12">
    <source>
        <dbReference type="EMBL" id="KAK7208212.1"/>
    </source>
</evidence>
<dbReference type="InterPro" id="IPR001060">
    <property type="entry name" value="FCH_dom"/>
</dbReference>
<dbReference type="InterPro" id="IPR027267">
    <property type="entry name" value="AH/BAR_dom_sf"/>
</dbReference>
<dbReference type="Gene3D" id="2.30.30.40">
    <property type="entry name" value="SH3 Domains"/>
    <property type="match status" value="1"/>
</dbReference>
<evidence type="ECO:0000256" key="3">
    <source>
        <dbReference type="ARBA" id="ARBA00022490"/>
    </source>
</evidence>
<evidence type="ECO:0000256" key="6">
    <source>
        <dbReference type="PROSITE-ProRule" id="PRU00192"/>
    </source>
</evidence>
<feature type="region of interest" description="Disordered" evidence="9">
    <location>
        <begin position="400"/>
        <end position="913"/>
    </location>
</feature>
<dbReference type="GeneID" id="90037299"/>
<dbReference type="RefSeq" id="XP_064771245.1">
    <property type="nucleotide sequence ID" value="XM_064911787.1"/>
</dbReference>
<dbReference type="InterPro" id="IPR001452">
    <property type="entry name" value="SH3_domain"/>
</dbReference>
<dbReference type="PANTHER" id="PTHR23065:SF7">
    <property type="entry name" value="NOSTRIN, ISOFORM H"/>
    <property type="match status" value="1"/>
</dbReference>
<sequence>MANDAPPSVPLSFSNNFWGVEEKGVSVIFQRMREAKQTCEELKSFYKERTAIEEEYSRKLLALSRKPLGQHEIGSLRSSLDTLRFETEQMGKAHHNSSLQLRTELDEPLTTFSAGMRERRKIVQGTLEKLFKAKLAQQANVAKNRDRYENDCNKINGYIAQQNMLMGRELEKNNAKLEKAQVAVNASRRDYQASLRNLSETIEKWNREWKAGCDKFQDLEEERIDFLKSNIWAFSNIISTVCVSDDEYCENIRVSLERCDVEKDIVAFVRERATGQEIPDSPKYINFMDGSSAYSMETNNYTLAQFSRQTNLQYRSSDLEVSADHRLEDSENTKSGMVRSQSNQIDAMLASLSVSSPASAGNRTPVKAGDDSPYAAADNTRSVAGNVMERVPTLQYPEEALSSAHSSPVHRGRSPSGDSSFSHATTVSSSSENELSTPTKAKPDAASMLDQTPTPTAEKKKRGGWTSPFKRKSKMDLQNDLDDQDYIKPNTSSSPYGAGQFSKSRTNLESRSPSPAKSATGTPYGSPDKYGSSSFGHSRSESKVTPVAARSQMNSRNSPAAGNNQYENSDPRARYVLSVGENAFDVDPSSKKSAKQPTLEDADDEDPIAAALANLKGGEMPASQLRAEKKYGLGNGKPARGGAGHRVPSYSAPTSPQNNMVKSSANGAPPPSHMRQPDFSAAPQQSSLVPPAQVITAQEMRDTALEYTSKTQEMFQGGSRSGPQPRHAKSQSSLGGYSPQQRPVQQRPVQQQRPPSSQSQFNRPMSRGAPGYGQQQSPQQQEQYRSRSRAEPDYGREGPYAGGSPAAHAGAASRSASPGPQMMGRPRSAFAYESPNQYSPEQNRARSRAGGYENSPRGVSPHPEQQRPVSRQYQQDASPRGGYQGGNQAAYERPKSKSALDVRHPVPGELPQYSRDGREAIAYARALYDYRAMIPEEVSFRKGDVMLVLLMQEDGWWEAEVLGPRARPQLGLAPSNFLQTI</sequence>
<feature type="region of interest" description="Disordered" evidence="9">
    <location>
        <begin position="355"/>
        <end position="383"/>
    </location>
</feature>
<feature type="compositionally biased region" description="Low complexity" evidence="9">
    <location>
        <begin position="738"/>
        <end position="760"/>
    </location>
</feature>
<feature type="compositionally biased region" description="Polar residues" evidence="9">
    <location>
        <begin position="551"/>
        <end position="568"/>
    </location>
</feature>
<dbReference type="EMBL" id="JBBJBU010000001">
    <property type="protein sequence ID" value="KAK7208212.1"/>
    <property type="molecule type" value="Genomic_DNA"/>
</dbReference>
<protein>
    <submittedName>
        <fullName evidence="12">SH3 domain protein</fullName>
    </submittedName>
</protein>
<dbReference type="CDD" id="cd00174">
    <property type="entry name" value="SH3"/>
    <property type="match status" value="1"/>
</dbReference>
<keyword evidence="13" id="KW-1185">Reference proteome</keyword>
<organism evidence="12 13">
    <name type="scientific">Myxozyma melibiosi</name>
    <dbReference type="NCBI Taxonomy" id="54550"/>
    <lineage>
        <taxon>Eukaryota</taxon>
        <taxon>Fungi</taxon>
        <taxon>Dikarya</taxon>
        <taxon>Ascomycota</taxon>
        <taxon>Saccharomycotina</taxon>
        <taxon>Lipomycetes</taxon>
        <taxon>Lipomycetales</taxon>
        <taxon>Lipomycetaceae</taxon>
        <taxon>Myxozyma</taxon>
    </lineage>
</organism>
<dbReference type="PROSITE" id="PS51741">
    <property type="entry name" value="F_BAR"/>
    <property type="match status" value="1"/>
</dbReference>
<dbReference type="InterPro" id="IPR031160">
    <property type="entry name" value="F_BAR_dom"/>
</dbReference>
<accession>A0ABR1FEN6</accession>
<feature type="compositionally biased region" description="Polar residues" evidence="9">
    <location>
        <begin position="489"/>
        <end position="523"/>
    </location>
</feature>
<feature type="compositionally biased region" description="Polar residues" evidence="9">
    <location>
        <begin position="651"/>
        <end position="666"/>
    </location>
</feature>
<evidence type="ECO:0000256" key="7">
    <source>
        <dbReference type="PROSITE-ProRule" id="PRU01077"/>
    </source>
</evidence>
<feature type="compositionally biased region" description="Polar residues" evidence="9">
    <location>
        <begin position="867"/>
        <end position="877"/>
    </location>
</feature>
<keyword evidence="4" id="KW-0597">Phosphoprotein</keyword>
<dbReference type="PRINTS" id="PR00452">
    <property type="entry name" value="SH3DOMAIN"/>
</dbReference>
<feature type="domain" description="F-BAR" evidence="11">
    <location>
        <begin position="11"/>
        <end position="264"/>
    </location>
</feature>
<dbReference type="Gene3D" id="1.20.1270.60">
    <property type="entry name" value="Arfaptin homology (AH) domain/BAR domain"/>
    <property type="match status" value="1"/>
</dbReference>
<evidence type="ECO:0000256" key="4">
    <source>
        <dbReference type="ARBA" id="ARBA00022553"/>
    </source>
</evidence>
<dbReference type="SMART" id="SM00326">
    <property type="entry name" value="SH3"/>
    <property type="match status" value="1"/>
</dbReference>
<feature type="compositionally biased region" description="Basic and acidic residues" evidence="9">
    <location>
        <begin position="784"/>
        <end position="796"/>
    </location>
</feature>
<feature type="compositionally biased region" description="Low complexity" evidence="9">
    <location>
        <begin position="419"/>
        <end position="431"/>
    </location>
</feature>
<gene>
    <name evidence="12" type="ORF">BZA70DRAFT_273153</name>
</gene>
<proteinExistence type="predicted"/>
<dbReference type="SMART" id="SM00055">
    <property type="entry name" value="FCH"/>
    <property type="match status" value="1"/>
</dbReference>
<dbReference type="SUPFAM" id="SSF103657">
    <property type="entry name" value="BAR/IMD domain-like"/>
    <property type="match status" value="1"/>
</dbReference>
<keyword evidence="3" id="KW-0963">Cytoplasm</keyword>
<reference evidence="12 13" key="1">
    <citation type="submission" date="2024-03" db="EMBL/GenBank/DDBJ databases">
        <title>Genome-scale model development and genomic sequencing of the oleaginous clade Lipomyces.</title>
        <authorList>
            <consortium name="Lawrence Berkeley National Laboratory"/>
            <person name="Czajka J.J."/>
            <person name="Han Y."/>
            <person name="Kim J."/>
            <person name="Mondo S.J."/>
            <person name="Hofstad B.A."/>
            <person name="Robles A."/>
            <person name="Haridas S."/>
            <person name="Riley R."/>
            <person name="LaButti K."/>
            <person name="Pangilinan J."/>
            <person name="Andreopoulos W."/>
            <person name="Lipzen A."/>
            <person name="Yan J."/>
            <person name="Wang M."/>
            <person name="Ng V."/>
            <person name="Grigoriev I.V."/>
            <person name="Spatafora J.W."/>
            <person name="Magnuson J.K."/>
            <person name="Baker S.E."/>
            <person name="Pomraning K.R."/>
        </authorList>
    </citation>
    <scope>NUCLEOTIDE SEQUENCE [LARGE SCALE GENOMIC DNA]</scope>
    <source>
        <strain evidence="12 13">Phaff 52-87</strain>
    </source>
</reference>
<dbReference type="PANTHER" id="PTHR23065">
    <property type="entry name" value="PROLINE-SERINE-THREONINE PHOSPHATASE INTERACTING PROTEIN 1"/>
    <property type="match status" value="1"/>
</dbReference>
<evidence type="ECO:0000256" key="9">
    <source>
        <dbReference type="SAM" id="MobiDB-lite"/>
    </source>
</evidence>
<dbReference type="SUPFAM" id="SSF50044">
    <property type="entry name" value="SH3-domain"/>
    <property type="match status" value="1"/>
</dbReference>
<evidence type="ECO:0000259" key="11">
    <source>
        <dbReference type="PROSITE" id="PS51741"/>
    </source>
</evidence>
<keyword evidence="5" id="KW-0206">Cytoskeleton</keyword>
<dbReference type="InterPro" id="IPR036028">
    <property type="entry name" value="SH3-like_dom_sf"/>
</dbReference>
<evidence type="ECO:0000256" key="1">
    <source>
        <dbReference type="ARBA" id="ARBA00004245"/>
    </source>
</evidence>
<keyword evidence="2 6" id="KW-0728">SH3 domain</keyword>
<feature type="compositionally biased region" description="Basic residues" evidence="9">
    <location>
        <begin position="459"/>
        <end position="473"/>
    </location>
</feature>
<dbReference type="Pfam" id="PF00611">
    <property type="entry name" value="FCH"/>
    <property type="match status" value="1"/>
</dbReference>
<dbReference type="PROSITE" id="PS50002">
    <property type="entry name" value="SH3"/>
    <property type="match status" value="1"/>
</dbReference>
<name>A0ABR1FEN6_9ASCO</name>
<comment type="caution">
    <text evidence="12">The sequence shown here is derived from an EMBL/GenBank/DDBJ whole genome shotgun (WGS) entry which is preliminary data.</text>
</comment>
<feature type="compositionally biased region" description="Low complexity" evidence="9">
    <location>
        <begin position="768"/>
        <end position="783"/>
    </location>
</feature>
<dbReference type="Proteomes" id="UP001498771">
    <property type="component" value="Unassembled WGS sequence"/>
</dbReference>